<keyword evidence="3" id="KW-1185">Reference proteome</keyword>
<dbReference type="GO" id="GO:0016747">
    <property type="term" value="F:acyltransferase activity, transferring groups other than amino-acyl groups"/>
    <property type="evidence" value="ECO:0007669"/>
    <property type="project" value="InterPro"/>
</dbReference>
<sequence>MSEPGSSETGPTVHLGVPVVRPAEPRDVPRIAATLTVSLAESRWVRWALPVDGRTQRLTRLAELDAHRAVATGTAWVSEDVEAVASWEAPEGAAAPLPRDVRTALEREVPRLHADRADAVARTDAALAAALPDGPHWRLRALATRPRSRRRGLGGAVLAPVLDRCDADGVPAALVAPAWAVVRWARALGFEVTAATRSADGQLPLWVAVRPPGVPMPEL</sequence>
<evidence type="ECO:0000259" key="1">
    <source>
        <dbReference type="PROSITE" id="PS51186"/>
    </source>
</evidence>
<dbReference type="RefSeq" id="WP_091367047.1">
    <property type="nucleotide sequence ID" value="NZ_FMZF01000005.1"/>
</dbReference>
<dbReference type="PANTHER" id="PTHR42791">
    <property type="entry name" value="GNAT FAMILY ACETYLTRANSFERASE"/>
    <property type="match status" value="1"/>
</dbReference>
<protein>
    <recommendedName>
        <fullName evidence="1">N-acetyltransferase domain-containing protein</fullName>
    </recommendedName>
</protein>
<gene>
    <name evidence="2" type="ORF">SAMN05660690_3249</name>
</gene>
<dbReference type="InterPro" id="IPR052523">
    <property type="entry name" value="Trichothecene_AcTrans"/>
</dbReference>
<dbReference type="AlphaFoldDB" id="A0A1G6RP25"/>
<dbReference type="SUPFAM" id="SSF55729">
    <property type="entry name" value="Acyl-CoA N-acyltransferases (Nat)"/>
    <property type="match status" value="1"/>
</dbReference>
<dbReference type="PROSITE" id="PS51186">
    <property type="entry name" value="GNAT"/>
    <property type="match status" value="1"/>
</dbReference>
<accession>A0A1G6RP25</accession>
<dbReference type="EMBL" id="FMZF01000005">
    <property type="protein sequence ID" value="SDD05686.1"/>
    <property type="molecule type" value="Genomic_DNA"/>
</dbReference>
<dbReference type="InterPro" id="IPR000182">
    <property type="entry name" value="GNAT_dom"/>
</dbReference>
<dbReference type="InterPro" id="IPR016181">
    <property type="entry name" value="Acyl_CoA_acyltransferase"/>
</dbReference>
<organism evidence="2 3">
    <name type="scientific">Geodermatophilus telluris</name>
    <dbReference type="NCBI Taxonomy" id="1190417"/>
    <lineage>
        <taxon>Bacteria</taxon>
        <taxon>Bacillati</taxon>
        <taxon>Actinomycetota</taxon>
        <taxon>Actinomycetes</taxon>
        <taxon>Geodermatophilales</taxon>
        <taxon>Geodermatophilaceae</taxon>
        <taxon>Geodermatophilus</taxon>
    </lineage>
</organism>
<evidence type="ECO:0000313" key="2">
    <source>
        <dbReference type="EMBL" id="SDD05686.1"/>
    </source>
</evidence>
<proteinExistence type="predicted"/>
<feature type="domain" description="N-acetyltransferase" evidence="1">
    <location>
        <begin position="68"/>
        <end position="219"/>
    </location>
</feature>
<reference evidence="3" key="1">
    <citation type="submission" date="2016-10" db="EMBL/GenBank/DDBJ databases">
        <authorList>
            <person name="Varghese N."/>
            <person name="Submissions S."/>
        </authorList>
    </citation>
    <scope>NUCLEOTIDE SEQUENCE [LARGE SCALE GENOMIC DNA]</scope>
    <source>
        <strain evidence="3">DSM 45421</strain>
    </source>
</reference>
<dbReference type="Proteomes" id="UP000199416">
    <property type="component" value="Unassembled WGS sequence"/>
</dbReference>
<name>A0A1G6RP25_9ACTN</name>
<evidence type="ECO:0000313" key="3">
    <source>
        <dbReference type="Proteomes" id="UP000199416"/>
    </source>
</evidence>
<dbReference type="STRING" id="1190417.SAMN05660690_3249"/>
<dbReference type="PANTHER" id="PTHR42791:SF1">
    <property type="entry name" value="N-ACETYLTRANSFERASE DOMAIN-CONTAINING PROTEIN"/>
    <property type="match status" value="1"/>
</dbReference>
<dbReference type="Gene3D" id="3.40.630.30">
    <property type="match status" value="1"/>
</dbReference>
<dbReference type="OrthoDB" id="7057833at2"/>